<accession>A0A0P4VSK5</accession>
<protein>
    <recommendedName>
        <fullName evidence="7">Choline transporter-like protein</fullName>
    </recommendedName>
</protein>
<comment type="similarity">
    <text evidence="2 7">Belongs to the CTL (choline transporter-like) family.</text>
</comment>
<name>A0A0P4VSK5_SCYOL</name>
<evidence type="ECO:0000256" key="1">
    <source>
        <dbReference type="ARBA" id="ARBA00004141"/>
    </source>
</evidence>
<comment type="caution">
    <text evidence="7">Lacks conserved residue(s) required for the propagation of feature annotation.</text>
</comment>
<evidence type="ECO:0000313" key="8">
    <source>
        <dbReference type="EMBL" id="JAI58485.1"/>
    </source>
</evidence>
<keyword evidence="5 7" id="KW-0472">Membrane</keyword>
<evidence type="ECO:0000256" key="2">
    <source>
        <dbReference type="ARBA" id="ARBA00007168"/>
    </source>
</evidence>
<dbReference type="EMBL" id="GDRN01100831">
    <property type="protein sequence ID" value="JAI58485.1"/>
    <property type="molecule type" value="Transcribed_RNA"/>
</dbReference>
<dbReference type="Pfam" id="PF04515">
    <property type="entry name" value="Choline_transpo"/>
    <property type="match status" value="1"/>
</dbReference>
<dbReference type="GO" id="GO:0022857">
    <property type="term" value="F:transmembrane transporter activity"/>
    <property type="evidence" value="ECO:0007669"/>
    <property type="project" value="UniProtKB-UniRule"/>
</dbReference>
<proteinExistence type="inferred from homology"/>
<dbReference type="InterPro" id="IPR007603">
    <property type="entry name" value="Choline_transptr-like"/>
</dbReference>
<evidence type="ECO:0000256" key="5">
    <source>
        <dbReference type="ARBA" id="ARBA00023136"/>
    </source>
</evidence>
<reference evidence="8" key="1">
    <citation type="submission" date="2015-09" db="EMBL/GenBank/DDBJ databases">
        <title>Scylla olivacea transcriptome.</title>
        <authorList>
            <person name="Ikhwanuddin M."/>
        </authorList>
    </citation>
    <scope>NUCLEOTIDE SEQUENCE</scope>
</reference>
<keyword evidence="4 7" id="KW-1133">Transmembrane helix</keyword>
<dbReference type="AlphaFoldDB" id="A0A0P4VSK5"/>
<organism evidence="8">
    <name type="scientific">Scylla olivacea</name>
    <name type="common">Orange mud crab</name>
    <name type="synonym">Cancer olivacea</name>
    <dbReference type="NCBI Taxonomy" id="85551"/>
    <lineage>
        <taxon>Eukaryota</taxon>
        <taxon>Metazoa</taxon>
        <taxon>Ecdysozoa</taxon>
        <taxon>Arthropoda</taxon>
        <taxon>Crustacea</taxon>
        <taxon>Multicrustacea</taxon>
        <taxon>Malacostraca</taxon>
        <taxon>Eumalacostraca</taxon>
        <taxon>Eucarida</taxon>
        <taxon>Decapoda</taxon>
        <taxon>Pleocyemata</taxon>
        <taxon>Brachyura</taxon>
        <taxon>Eubrachyura</taxon>
        <taxon>Portunoidea</taxon>
        <taxon>Portunidae</taxon>
        <taxon>Portuninae</taxon>
        <taxon>Scylla</taxon>
    </lineage>
</organism>
<keyword evidence="3 7" id="KW-0812">Transmembrane</keyword>
<evidence type="ECO:0000256" key="4">
    <source>
        <dbReference type="ARBA" id="ARBA00022989"/>
    </source>
</evidence>
<feature type="transmembrane region" description="Helical" evidence="7">
    <location>
        <begin position="77"/>
        <end position="107"/>
    </location>
</feature>
<dbReference type="GO" id="GO:0005886">
    <property type="term" value="C:plasma membrane"/>
    <property type="evidence" value="ECO:0007669"/>
    <property type="project" value="UniProtKB-SubCell"/>
</dbReference>
<comment type="function">
    <text evidence="7">Choline transporter.</text>
</comment>
<comment type="subcellular location">
    <subcellularLocation>
        <location evidence="7">Cell membrane</location>
        <topology evidence="7">Multi-pass membrane protein</topology>
    </subcellularLocation>
    <subcellularLocation>
        <location evidence="1">Membrane</location>
        <topology evidence="1">Multi-pass membrane protein</topology>
    </subcellularLocation>
</comment>
<dbReference type="PANTHER" id="PTHR12385:SF14">
    <property type="entry name" value="CHOLINE TRANSPORTER-LIKE 2"/>
    <property type="match status" value="1"/>
</dbReference>
<evidence type="ECO:0000256" key="6">
    <source>
        <dbReference type="ARBA" id="ARBA00023180"/>
    </source>
</evidence>
<feature type="transmembrane region" description="Helical" evidence="7">
    <location>
        <begin position="34"/>
        <end position="54"/>
    </location>
</feature>
<dbReference type="PANTHER" id="PTHR12385">
    <property type="entry name" value="CHOLINE TRANSPORTER-LIKE (SLC FAMILY 44)"/>
    <property type="match status" value="1"/>
</dbReference>
<sequence>MIWYLFKKYNSPLSLCQSRNHAQYTTVLPLPKTCLWLCVVGIVWVTGFALILTAGEPRKKNDGVIFVTMPFIEHMRWYHVFAFLWVTQFILACQDVTIAGAVAQWYFTRSGLHQDIKVS</sequence>
<evidence type="ECO:0000256" key="3">
    <source>
        <dbReference type="ARBA" id="ARBA00022692"/>
    </source>
</evidence>
<keyword evidence="6" id="KW-0325">Glycoprotein</keyword>
<evidence type="ECO:0000256" key="7">
    <source>
        <dbReference type="RuleBase" id="RU368066"/>
    </source>
</evidence>